<name>A0A9W7FJ70_9STRA</name>
<gene>
    <name evidence="9" type="ORF">TrVE_jg5683</name>
</gene>
<dbReference type="InterPro" id="IPR045324">
    <property type="entry name" value="Small_multidrug_res"/>
</dbReference>
<keyword evidence="2" id="KW-0813">Transport</keyword>
<dbReference type="EMBL" id="BRXX01000469">
    <property type="protein sequence ID" value="GMI13447.1"/>
    <property type="molecule type" value="Genomic_DNA"/>
</dbReference>
<organism evidence="9 10">
    <name type="scientific">Triparma verrucosa</name>
    <dbReference type="NCBI Taxonomy" id="1606542"/>
    <lineage>
        <taxon>Eukaryota</taxon>
        <taxon>Sar</taxon>
        <taxon>Stramenopiles</taxon>
        <taxon>Ochrophyta</taxon>
        <taxon>Bolidophyceae</taxon>
        <taxon>Parmales</taxon>
        <taxon>Triparmaceae</taxon>
        <taxon>Triparma</taxon>
    </lineage>
</organism>
<protein>
    <submittedName>
        <fullName evidence="9">Uncharacterized protein</fullName>
    </submittedName>
</protein>
<dbReference type="GO" id="GO:0005886">
    <property type="term" value="C:plasma membrane"/>
    <property type="evidence" value="ECO:0007669"/>
    <property type="project" value="UniProtKB-SubCell"/>
</dbReference>
<evidence type="ECO:0000256" key="4">
    <source>
        <dbReference type="ARBA" id="ARBA00022692"/>
    </source>
</evidence>
<dbReference type="SUPFAM" id="SSF103481">
    <property type="entry name" value="Multidrug resistance efflux transporter EmrE"/>
    <property type="match status" value="1"/>
</dbReference>
<sequence>MWNLEKTAPERRLSGKSKSRLPSPEILNDSNSGDTLTRSPISSSGLSAFSLVGREPDVDYVGDASPSHPSEFHSPSRSNSFEKEARADVHGRLLQATAPLAAMSTAANFYGNAYEFLRIKDAAVPVVANGMSGGTAAWLFLMTAVGLELIGTLFLKVSISSASQIPFLTSLLSYNISLFLFKRSLSHISISTAYTVWSGLGTAFITTCGVLFFGEELNRTKFMALVCVVGGCIVLEQEEERMKSM</sequence>
<accession>A0A9W7FJ70</accession>
<keyword evidence="6 8" id="KW-0472">Membrane</keyword>
<keyword evidence="5 8" id="KW-1133">Transmembrane helix</keyword>
<dbReference type="GO" id="GO:0022857">
    <property type="term" value="F:transmembrane transporter activity"/>
    <property type="evidence" value="ECO:0007669"/>
    <property type="project" value="InterPro"/>
</dbReference>
<keyword evidence="3" id="KW-1003">Cell membrane</keyword>
<feature type="region of interest" description="Disordered" evidence="7">
    <location>
        <begin position="1"/>
        <end position="44"/>
    </location>
</feature>
<dbReference type="PANTHER" id="PTHR30561:SF1">
    <property type="entry name" value="MULTIDRUG TRANSPORTER EMRE"/>
    <property type="match status" value="1"/>
</dbReference>
<feature type="compositionally biased region" description="Low complexity" evidence="7">
    <location>
        <begin position="65"/>
        <end position="78"/>
    </location>
</feature>
<evidence type="ECO:0000256" key="2">
    <source>
        <dbReference type="ARBA" id="ARBA00022448"/>
    </source>
</evidence>
<evidence type="ECO:0000256" key="7">
    <source>
        <dbReference type="SAM" id="MobiDB-lite"/>
    </source>
</evidence>
<dbReference type="Proteomes" id="UP001165160">
    <property type="component" value="Unassembled WGS sequence"/>
</dbReference>
<proteinExistence type="predicted"/>
<keyword evidence="4 8" id="KW-0812">Transmembrane</keyword>
<comment type="caution">
    <text evidence="9">The sequence shown here is derived from an EMBL/GenBank/DDBJ whole genome shotgun (WGS) entry which is preliminary data.</text>
</comment>
<keyword evidence="10" id="KW-1185">Reference proteome</keyword>
<evidence type="ECO:0000256" key="8">
    <source>
        <dbReference type="SAM" id="Phobius"/>
    </source>
</evidence>
<evidence type="ECO:0000256" key="1">
    <source>
        <dbReference type="ARBA" id="ARBA00004651"/>
    </source>
</evidence>
<feature type="compositionally biased region" description="Polar residues" evidence="7">
    <location>
        <begin position="28"/>
        <end position="44"/>
    </location>
</feature>
<feature type="transmembrane region" description="Helical" evidence="8">
    <location>
        <begin position="161"/>
        <end position="181"/>
    </location>
</feature>
<comment type="subcellular location">
    <subcellularLocation>
        <location evidence="1">Cell membrane</location>
        <topology evidence="1">Multi-pass membrane protein</topology>
    </subcellularLocation>
</comment>
<evidence type="ECO:0000256" key="5">
    <source>
        <dbReference type="ARBA" id="ARBA00022989"/>
    </source>
</evidence>
<dbReference type="PANTHER" id="PTHR30561">
    <property type="entry name" value="SMR FAMILY PROTON-DEPENDENT DRUG EFFLUX TRANSPORTER SUGE"/>
    <property type="match status" value="1"/>
</dbReference>
<feature type="region of interest" description="Disordered" evidence="7">
    <location>
        <begin position="60"/>
        <end position="81"/>
    </location>
</feature>
<dbReference type="InterPro" id="IPR000390">
    <property type="entry name" value="Small_drug/metabolite_transptr"/>
</dbReference>
<reference evidence="10" key="1">
    <citation type="journal article" date="2023" name="Commun. Biol.">
        <title>Genome analysis of Parmales, the sister group of diatoms, reveals the evolutionary specialization of diatoms from phago-mixotrophs to photoautotrophs.</title>
        <authorList>
            <person name="Ban H."/>
            <person name="Sato S."/>
            <person name="Yoshikawa S."/>
            <person name="Yamada K."/>
            <person name="Nakamura Y."/>
            <person name="Ichinomiya M."/>
            <person name="Sato N."/>
            <person name="Blanc-Mathieu R."/>
            <person name="Endo H."/>
            <person name="Kuwata A."/>
            <person name="Ogata H."/>
        </authorList>
    </citation>
    <scope>NUCLEOTIDE SEQUENCE [LARGE SCALE GENOMIC DNA]</scope>
    <source>
        <strain evidence="10">NIES 3699</strain>
    </source>
</reference>
<feature type="transmembrane region" description="Helical" evidence="8">
    <location>
        <begin position="193"/>
        <end position="213"/>
    </location>
</feature>
<evidence type="ECO:0000313" key="9">
    <source>
        <dbReference type="EMBL" id="GMI13447.1"/>
    </source>
</evidence>
<evidence type="ECO:0000313" key="10">
    <source>
        <dbReference type="Proteomes" id="UP001165160"/>
    </source>
</evidence>
<evidence type="ECO:0000256" key="3">
    <source>
        <dbReference type="ARBA" id="ARBA00022475"/>
    </source>
</evidence>
<dbReference type="Gene3D" id="1.10.3730.20">
    <property type="match status" value="1"/>
</dbReference>
<dbReference type="InterPro" id="IPR037185">
    <property type="entry name" value="EmrE-like"/>
</dbReference>
<dbReference type="AlphaFoldDB" id="A0A9W7FJ70"/>
<evidence type="ECO:0000256" key="6">
    <source>
        <dbReference type="ARBA" id="ARBA00023136"/>
    </source>
</evidence>
<dbReference type="Pfam" id="PF00893">
    <property type="entry name" value="Multi_Drug_Res"/>
    <property type="match status" value="1"/>
</dbReference>